<dbReference type="AlphaFoldDB" id="A0AAV8XDL6"/>
<comment type="caution">
    <text evidence="2">The sequence shown here is derived from an EMBL/GenBank/DDBJ whole genome shotgun (WGS) entry which is preliminary data.</text>
</comment>
<name>A0AAV8XDL6_9CUCU</name>
<organism evidence="2 3">
    <name type="scientific">Aromia moschata</name>
    <dbReference type="NCBI Taxonomy" id="1265417"/>
    <lineage>
        <taxon>Eukaryota</taxon>
        <taxon>Metazoa</taxon>
        <taxon>Ecdysozoa</taxon>
        <taxon>Arthropoda</taxon>
        <taxon>Hexapoda</taxon>
        <taxon>Insecta</taxon>
        <taxon>Pterygota</taxon>
        <taxon>Neoptera</taxon>
        <taxon>Endopterygota</taxon>
        <taxon>Coleoptera</taxon>
        <taxon>Polyphaga</taxon>
        <taxon>Cucujiformia</taxon>
        <taxon>Chrysomeloidea</taxon>
        <taxon>Cerambycidae</taxon>
        <taxon>Cerambycinae</taxon>
        <taxon>Callichromatini</taxon>
        <taxon>Aromia</taxon>
    </lineage>
</organism>
<gene>
    <name evidence="2" type="ORF">NQ318_010788</name>
</gene>
<feature type="signal peptide" evidence="1">
    <location>
        <begin position="1"/>
        <end position="18"/>
    </location>
</feature>
<evidence type="ECO:0000256" key="1">
    <source>
        <dbReference type="SAM" id="SignalP"/>
    </source>
</evidence>
<evidence type="ECO:0000313" key="2">
    <source>
        <dbReference type="EMBL" id="KAJ8937036.1"/>
    </source>
</evidence>
<evidence type="ECO:0008006" key="4">
    <source>
        <dbReference type="Google" id="ProtNLM"/>
    </source>
</evidence>
<protein>
    <recommendedName>
        <fullName evidence="4">Secreted protein</fullName>
    </recommendedName>
</protein>
<evidence type="ECO:0000313" key="3">
    <source>
        <dbReference type="Proteomes" id="UP001162162"/>
    </source>
</evidence>
<accession>A0AAV8XDL6</accession>
<reference evidence="2" key="1">
    <citation type="journal article" date="2023" name="Insect Mol. Biol.">
        <title>Genome sequencing provides insights into the evolution of gene families encoding plant cell wall-degrading enzymes in longhorned beetles.</title>
        <authorList>
            <person name="Shin N.R."/>
            <person name="Okamura Y."/>
            <person name="Kirsch R."/>
            <person name="Pauchet Y."/>
        </authorList>
    </citation>
    <scope>NUCLEOTIDE SEQUENCE</scope>
    <source>
        <strain evidence="2">AMC_N1</strain>
    </source>
</reference>
<feature type="chain" id="PRO_5043687144" description="Secreted protein" evidence="1">
    <location>
        <begin position="19"/>
        <end position="89"/>
    </location>
</feature>
<dbReference type="EMBL" id="JAPWTK010000696">
    <property type="protein sequence ID" value="KAJ8937036.1"/>
    <property type="molecule type" value="Genomic_DNA"/>
</dbReference>
<proteinExistence type="predicted"/>
<keyword evidence="1" id="KW-0732">Signal</keyword>
<keyword evidence="3" id="KW-1185">Reference proteome</keyword>
<dbReference type="Proteomes" id="UP001162162">
    <property type="component" value="Unassembled WGS sequence"/>
</dbReference>
<sequence>MATAFLKVFMTILATTGTYYVDKSCDLDEIQNCNTSQTSKSFIEGAKPKKGKDLQNIVTQMVRKWATEIGGNLTDLSRTMTREDEVEKT</sequence>